<evidence type="ECO:0000313" key="1">
    <source>
        <dbReference type="EMBL" id="TGY86331.1"/>
    </source>
</evidence>
<protein>
    <submittedName>
        <fullName evidence="1">Type II toxin-antitoxin system RelE/ParE family toxin</fullName>
    </submittedName>
</protein>
<sequence length="111" mass="13134">MEKQYNVKITKYALSQMKEIRDYIADELLAPQAAYDLFLEMKKTAASLENMPERNPLVDAEKWRKQGVRKIMVKNFIMYYWADDGHMTVHITAVAYRKRNQLSELGKMELE</sequence>
<reference evidence="1" key="1">
    <citation type="submission" date="2019-04" db="EMBL/GenBank/DDBJ databases">
        <title>Microbes associate with the intestines of laboratory mice.</title>
        <authorList>
            <person name="Navarre W."/>
            <person name="Wong E."/>
            <person name="Huang K."/>
            <person name="Tropini C."/>
            <person name="Ng K."/>
            <person name="Yu B."/>
        </authorList>
    </citation>
    <scope>NUCLEOTIDE SEQUENCE</scope>
    <source>
        <strain evidence="1">NM01_1-7b</strain>
    </source>
</reference>
<name>A0AC61RP52_9FIRM</name>
<accession>A0AC61RP52</accession>
<proteinExistence type="predicted"/>
<gene>
    <name evidence="1" type="ORF">E5329_28285</name>
</gene>
<comment type="caution">
    <text evidence="1">The sequence shown here is derived from an EMBL/GenBank/DDBJ whole genome shotgun (WGS) entry which is preliminary data.</text>
</comment>
<keyword evidence="2" id="KW-1185">Reference proteome</keyword>
<organism evidence="1 2">
    <name type="scientific">Petralouisia muris</name>
    <dbReference type="NCBI Taxonomy" id="3032872"/>
    <lineage>
        <taxon>Bacteria</taxon>
        <taxon>Bacillati</taxon>
        <taxon>Bacillota</taxon>
        <taxon>Clostridia</taxon>
        <taxon>Lachnospirales</taxon>
        <taxon>Lachnospiraceae</taxon>
        <taxon>Petralouisia</taxon>
    </lineage>
</organism>
<dbReference type="Proteomes" id="UP000304953">
    <property type="component" value="Unassembled WGS sequence"/>
</dbReference>
<dbReference type="EMBL" id="SRYA01000155">
    <property type="protein sequence ID" value="TGY86331.1"/>
    <property type="molecule type" value="Genomic_DNA"/>
</dbReference>
<evidence type="ECO:0000313" key="2">
    <source>
        <dbReference type="Proteomes" id="UP000304953"/>
    </source>
</evidence>